<dbReference type="CDD" id="cd04453">
    <property type="entry name" value="S1_RNase_E"/>
    <property type="match status" value="1"/>
</dbReference>
<dbReference type="PANTHER" id="PTHR30001">
    <property type="entry name" value="RIBONUCLEASE"/>
    <property type="match status" value="1"/>
</dbReference>
<dbReference type="InterPro" id="IPR012340">
    <property type="entry name" value="NA-bd_OB-fold"/>
</dbReference>
<evidence type="ECO:0000256" key="9">
    <source>
        <dbReference type="ARBA" id="ARBA00022884"/>
    </source>
</evidence>
<dbReference type="AlphaFoldDB" id="A0A382D8C8"/>
<evidence type="ECO:0000256" key="6">
    <source>
        <dbReference type="ARBA" id="ARBA00022759"/>
    </source>
</evidence>
<evidence type="ECO:0000256" key="2">
    <source>
        <dbReference type="ARBA" id="ARBA00022475"/>
    </source>
</evidence>
<dbReference type="SMART" id="SM00316">
    <property type="entry name" value="S1"/>
    <property type="match status" value="1"/>
</dbReference>
<dbReference type="GO" id="GO:0005737">
    <property type="term" value="C:cytoplasm"/>
    <property type="evidence" value="ECO:0007669"/>
    <property type="project" value="TreeGrafter"/>
</dbReference>
<feature type="region of interest" description="Disordered" evidence="11">
    <location>
        <begin position="101"/>
        <end position="132"/>
    </location>
</feature>
<dbReference type="EMBL" id="UINC01037823">
    <property type="protein sequence ID" value="SVB33887.1"/>
    <property type="molecule type" value="Genomic_DNA"/>
</dbReference>
<evidence type="ECO:0000256" key="10">
    <source>
        <dbReference type="ARBA" id="ARBA00023136"/>
    </source>
</evidence>
<dbReference type="SUPFAM" id="SSF50249">
    <property type="entry name" value="Nucleic acid-binding proteins"/>
    <property type="match status" value="1"/>
</dbReference>
<reference evidence="13" key="1">
    <citation type="submission" date="2018-05" db="EMBL/GenBank/DDBJ databases">
        <authorList>
            <person name="Lanie J.A."/>
            <person name="Ng W.-L."/>
            <person name="Kazmierczak K.M."/>
            <person name="Andrzejewski T.M."/>
            <person name="Davidsen T.M."/>
            <person name="Wayne K.J."/>
            <person name="Tettelin H."/>
            <person name="Glass J.I."/>
            <person name="Rusch D."/>
            <person name="Podicherti R."/>
            <person name="Tsui H.-C.T."/>
            <person name="Winkler M.E."/>
        </authorList>
    </citation>
    <scope>NUCLEOTIDE SEQUENCE</scope>
</reference>
<dbReference type="GO" id="GO:0004519">
    <property type="term" value="F:endonuclease activity"/>
    <property type="evidence" value="ECO:0007669"/>
    <property type="project" value="UniProtKB-KW"/>
</dbReference>
<dbReference type="GO" id="GO:0003723">
    <property type="term" value="F:RNA binding"/>
    <property type="evidence" value="ECO:0007669"/>
    <property type="project" value="UniProtKB-KW"/>
</dbReference>
<name>A0A382D8C8_9ZZZZ</name>
<keyword evidence="6" id="KW-0255">Endonuclease</keyword>
<evidence type="ECO:0000256" key="4">
    <source>
        <dbReference type="ARBA" id="ARBA00022722"/>
    </source>
</evidence>
<keyword evidence="8" id="KW-0460">Magnesium</keyword>
<evidence type="ECO:0000259" key="12">
    <source>
        <dbReference type="PROSITE" id="PS50126"/>
    </source>
</evidence>
<dbReference type="GO" id="GO:0046872">
    <property type="term" value="F:metal ion binding"/>
    <property type="evidence" value="ECO:0007669"/>
    <property type="project" value="UniProtKB-KW"/>
</dbReference>
<dbReference type="PANTHER" id="PTHR30001:SF1">
    <property type="entry name" value="RIBONUCLEASE E_G-LIKE PROTEIN, CHLOROPLASTIC"/>
    <property type="match status" value="1"/>
</dbReference>
<dbReference type="InterPro" id="IPR004659">
    <property type="entry name" value="RNase_E/G"/>
</dbReference>
<keyword evidence="4" id="KW-0540">Nuclease</keyword>
<evidence type="ECO:0000256" key="8">
    <source>
        <dbReference type="ARBA" id="ARBA00022842"/>
    </source>
</evidence>
<evidence type="ECO:0000256" key="5">
    <source>
        <dbReference type="ARBA" id="ARBA00022723"/>
    </source>
</evidence>
<keyword evidence="3" id="KW-0997">Cell inner membrane</keyword>
<gene>
    <name evidence="13" type="ORF">METZ01_LOCUS186741</name>
</gene>
<evidence type="ECO:0000256" key="11">
    <source>
        <dbReference type="SAM" id="MobiDB-lite"/>
    </source>
</evidence>
<dbReference type="GO" id="GO:0004540">
    <property type="term" value="F:RNA nuclease activity"/>
    <property type="evidence" value="ECO:0007669"/>
    <property type="project" value="InterPro"/>
</dbReference>
<evidence type="ECO:0000256" key="7">
    <source>
        <dbReference type="ARBA" id="ARBA00022801"/>
    </source>
</evidence>
<dbReference type="GO" id="GO:0016787">
    <property type="term" value="F:hydrolase activity"/>
    <property type="evidence" value="ECO:0007669"/>
    <property type="project" value="UniProtKB-KW"/>
</dbReference>
<proteinExistence type="predicted"/>
<evidence type="ECO:0000256" key="1">
    <source>
        <dbReference type="ARBA" id="ARBA00001946"/>
    </source>
</evidence>
<accession>A0A382D8C8</accession>
<keyword evidence="10" id="KW-0472">Membrane</keyword>
<organism evidence="13">
    <name type="scientific">marine metagenome</name>
    <dbReference type="NCBI Taxonomy" id="408172"/>
    <lineage>
        <taxon>unclassified sequences</taxon>
        <taxon>metagenomes</taxon>
        <taxon>ecological metagenomes</taxon>
    </lineage>
</organism>
<keyword evidence="5" id="KW-0479">Metal-binding</keyword>
<feature type="non-terminal residue" evidence="13">
    <location>
        <position position="447"/>
    </location>
</feature>
<keyword evidence="9" id="KW-0694">RNA-binding</keyword>
<evidence type="ECO:0000256" key="3">
    <source>
        <dbReference type="ARBA" id="ARBA00022519"/>
    </source>
</evidence>
<dbReference type="NCBIfam" id="TIGR00757">
    <property type="entry name" value="RNaseEG"/>
    <property type="match status" value="1"/>
</dbReference>
<comment type="cofactor">
    <cofactor evidence="1">
        <name>Mg(2+)</name>
        <dbReference type="ChEBI" id="CHEBI:18420"/>
    </cofactor>
</comment>
<dbReference type="InterPro" id="IPR019307">
    <property type="entry name" value="RNA-bd_AU-1/RNase_E/G"/>
</dbReference>
<sequence>MTHKRMLIDAAHPEETRVAVLNGNQLEELDVESSARRQLKGNIYLATVTRVEPSLQAAFIDYGGNRHGFLAFSDIHPDYYQIPVSDREQLIAEDEEARAAVTESDEDEEEENLDPKDTNPSSKAIETIGGDGIDEVEDRRRNKPIRRYKIQEVIKRRQILLVQIVKEERGNKGAALTTYLSLAGRYCVLMPNTGKGGGISRKIGNNIDRKRLKSVVSTLEILEGMAVIVRTAGAERGKAEIKRDYDYLIRLWNEIRELTLESTAPALIREEANIIKRSLRDVYTRDITDVLVEGDEGYRAAKDLMKILIPSHAKKVQPYKDSTVPLFSRYHIETQLESMIGREVKLKSGGYIVIDSTEALVAIDVNSGRATRGRNIEETALKTNLEAANEVARQIRLRDLAGLIVIDFIDMDFHRNQTSVERRLKEAMHRDRAKIQIGRISPFGLLE</sequence>
<evidence type="ECO:0000313" key="13">
    <source>
        <dbReference type="EMBL" id="SVB33887.1"/>
    </source>
</evidence>
<keyword evidence="7" id="KW-0378">Hydrolase</keyword>
<dbReference type="GO" id="GO:0006364">
    <property type="term" value="P:rRNA processing"/>
    <property type="evidence" value="ECO:0007669"/>
    <property type="project" value="TreeGrafter"/>
</dbReference>
<dbReference type="InterPro" id="IPR003029">
    <property type="entry name" value="S1_domain"/>
</dbReference>
<keyword evidence="2" id="KW-1003">Cell membrane</keyword>
<protein>
    <recommendedName>
        <fullName evidence="12">S1 motif domain-containing protein</fullName>
    </recommendedName>
</protein>
<dbReference type="Pfam" id="PF10150">
    <property type="entry name" value="RNase_E_G"/>
    <property type="match status" value="1"/>
</dbReference>
<feature type="compositionally biased region" description="Acidic residues" evidence="11">
    <location>
        <begin position="103"/>
        <end position="112"/>
    </location>
</feature>
<dbReference type="PROSITE" id="PS50126">
    <property type="entry name" value="S1"/>
    <property type="match status" value="1"/>
</dbReference>
<dbReference type="Gene3D" id="2.40.50.140">
    <property type="entry name" value="Nucleic acid-binding proteins"/>
    <property type="match status" value="1"/>
</dbReference>
<feature type="domain" description="S1 motif" evidence="12">
    <location>
        <begin position="41"/>
        <end position="116"/>
    </location>
</feature>
<dbReference type="Pfam" id="PF00575">
    <property type="entry name" value="S1"/>
    <property type="match status" value="1"/>
</dbReference>